<dbReference type="Pfam" id="PF07690">
    <property type="entry name" value="MFS_1"/>
    <property type="match status" value="2"/>
</dbReference>
<feature type="domain" description="Major facilitator superfamily (MFS) profile" evidence="7">
    <location>
        <begin position="212"/>
        <end position="407"/>
    </location>
</feature>
<dbReference type="InterPro" id="IPR052714">
    <property type="entry name" value="MFS_Exporter"/>
</dbReference>
<gene>
    <name evidence="8" type="ORF">ACFFSY_06470</name>
</gene>
<dbReference type="PROSITE" id="PS50850">
    <property type="entry name" value="MFS"/>
    <property type="match status" value="1"/>
</dbReference>
<evidence type="ECO:0000256" key="5">
    <source>
        <dbReference type="ARBA" id="ARBA00023136"/>
    </source>
</evidence>
<evidence type="ECO:0000313" key="9">
    <source>
        <dbReference type="Proteomes" id="UP001589747"/>
    </source>
</evidence>
<evidence type="ECO:0000256" key="4">
    <source>
        <dbReference type="ARBA" id="ARBA00022989"/>
    </source>
</evidence>
<feature type="transmembrane region" description="Helical" evidence="6">
    <location>
        <begin position="132"/>
        <end position="154"/>
    </location>
</feature>
<keyword evidence="5 6" id="KW-0472">Membrane</keyword>
<feature type="transmembrane region" description="Helical" evidence="6">
    <location>
        <begin position="74"/>
        <end position="92"/>
    </location>
</feature>
<dbReference type="Gene3D" id="1.20.1250.20">
    <property type="entry name" value="MFS general substrate transporter like domains"/>
    <property type="match status" value="1"/>
</dbReference>
<dbReference type="PANTHER" id="PTHR23531:SF2">
    <property type="entry name" value="PERMEASE"/>
    <property type="match status" value="1"/>
</dbReference>
<feature type="transmembrane region" description="Helical" evidence="6">
    <location>
        <begin position="338"/>
        <end position="361"/>
    </location>
</feature>
<comment type="subcellular location">
    <subcellularLocation>
        <location evidence="1">Cell membrane</location>
        <topology evidence="1">Multi-pass membrane protein</topology>
    </subcellularLocation>
</comment>
<name>A0ABV5KK15_9BACL</name>
<accession>A0ABV5KK15</accession>
<evidence type="ECO:0000259" key="7">
    <source>
        <dbReference type="PROSITE" id="PS50850"/>
    </source>
</evidence>
<dbReference type="InterPro" id="IPR020846">
    <property type="entry name" value="MFS_dom"/>
</dbReference>
<feature type="transmembrane region" description="Helical" evidence="6">
    <location>
        <begin position="42"/>
        <end position="62"/>
    </location>
</feature>
<feature type="transmembrane region" description="Helical" evidence="6">
    <location>
        <begin position="160"/>
        <end position="178"/>
    </location>
</feature>
<protein>
    <submittedName>
        <fullName evidence="8">MFS transporter</fullName>
    </submittedName>
</protein>
<dbReference type="Proteomes" id="UP001589747">
    <property type="component" value="Unassembled WGS sequence"/>
</dbReference>
<keyword evidence="3 6" id="KW-0812">Transmembrane</keyword>
<reference evidence="8 9" key="1">
    <citation type="submission" date="2024-09" db="EMBL/GenBank/DDBJ databases">
        <authorList>
            <person name="Sun Q."/>
            <person name="Mori K."/>
        </authorList>
    </citation>
    <scope>NUCLEOTIDE SEQUENCE [LARGE SCALE GENOMIC DNA]</scope>
    <source>
        <strain evidence="8 9">TISTR 2452</strain>
    </source>
</reference>
<feature type="transmembrane region" description="Helical" evidence="6">
    <location>
        <begin position="212"/>
        <end position="234"/>
    </location>
</feature>
<dbReference type="InterPro" id="IPR036259">
    <property type="entry name" value="MFS_trans_sf"/>
</dbReference>
<feature type="transmembrane region" description="Helical" evidence="6">
    <location>
        <begin position="246"/>
        <end position="264"/>
    </location>
</feature>
<dbReference type="NCBIfam" id="NF047574">
    <property type="entry name" value="opine_export_Sa"/>
    <property type="match status" value="1"/>
</dbReference>
<dbReference type="SUPFAM" id="SSF103473">
    <property type="entry name" value="MFS general substrate transporter"/>
    <property type="match status" value="1"/>
</dbReference>
<keyword evidence="4 6" id="KW-1133">Transmembrane helix</keyword>
<feature type="transmembrane region" description="Helical" evidence="6">
    <location>
        <begin position="12"/>
        <end position="30"/>
    </location>
</feature>
<evidence type="ECO:0000256" key="6">
    <source>
        <dbReference type="SAM" id="Phobius"/>
    </source>
</evidence>
<organism evidence="8 9">
    <name type="scientific">Paenibacillus aurantiacus</name>
    <dbReference type="NCBI Taxonomy" id="1936118"/>
    <lineage>
        <taxon>Bacteria</taxon>
        <taxon>Bacillati</taxon>
        <taxon>Bacillota</taxon>
        <taxon>Bacilli</taxon>
        <taxon>Bacillales</taxon>
        <taxon>Paenibacillaceae</taxon>
        <taxon>Paenibacillus</taxon>
    </lineage>
</organism>
<feature type="transmembrane region" description="Helical" evidence="6">
    <location>
        <begin position="276"/>
        <end position="297"/>
    </location>
</feature>
<sequence length="407" mass="43244">MSGALTWPFVRLYLLALLFFSANAILNVIIPLRGGQLGASNAAIGVIMGAYMLTAMVLRPWAGQIIQKHGPLKVLRLILTINGCALLLYTFTGLGGYFVARVMQGASTAFFSMALQIGILDALPEKERSQGISLYSLFTYMPGIVGPIIALSLWQTGGMADLTWMLIGIAVFTGLFGFRATRGDGKLRSAADPDKEGVRVAQSWGQLIRNPVLFKCSLLMCGASVVFGAVTAFMPLYAEELASGSAGIYLMIQAATVVLARFALRRHIPSDGKWHSAFMMGTMLLVTIAAMCVSLAANGGALLLYGGALLMGIAQALLYPTLTTYLSFALPQASRNVLIGLFIATADLGVSLGGVAMGPVADATSYSTMYAICAVLGAVQAIFAFGRRQRRVDERRDLEGEGRQAGN</sequence>
<feature type="transmembrane region" description="Helical" evidence="6">
    <location>
        <begin position="303"/>
        <end position="326"/>
    </location>
</feature>
<evidence type="ECO:0000256" key="1">
    <source>
        <dbReference type="ARBA" id="ARBA00004651"/>
    </source>
</evidence>
<dbReference type="RefSeq" id="WP_377491653.1">
    <property type="nucleotide sequence ID" value="NZ_JBHMDO010000012.1"/>
</dbReference>
<keyword evidence="2" id="KW-0813">Transport</keyword>
<feature type="transmembrane region" description="Helical" evidence="6">
    <location>
        <begin position="367"/>
        <end position="386"/>
    </location>
</feature>
<dbReference type="EMBL" id="JBHMDO010000012">
    <property type="protein sequence ID" value="MFB9325565.1"/>
    <property type="molecule type" value="Genomic_DNA"/>
</dbReference>
<proteinExistence type="predicted"/>
<keyword evidence="9" id="KW-1185">Reference proteome</keyword>
<comment type="caution">
    <text evidence="8">The sequence shown here is derived from an EMBL/GenBank/DDBJ whole genome shotgun (WGS) entry which is preliminary data.</text>
</comment>
<dbReference type="InterPro" id="IPR011701">
    <property type="entry name" value="MFS"/>
</dbReference>
<evidence type="ECO:0000256" key="2">
    <source>
        <dbReference type="ARBA" id="ARBA00022448"/>
    </source>
</evidence>
<evidence type="ECO:0000256" key="3">
    <source>
        <dbReference type="ARBA" id="ARBA00022692"/>
    </source>
</evidence>
<evidence type="ECO:0000313" key="8">
    <source>
        <dbReference type="EMBL" id="MFB9325565.1"/>
    </source>
</evidence>
<dbReference type="PANTHER" id="PTHR23531">
    <property type="entry name" value="QUINOLENE RESISTANCE PROTEIN NORA"/>
    <property type="match status" value="1"/>
</dbReference>